<reference evidence="3" key="1">
    <citation type="submission" date="2023-08" db="EMBL/GenBank/DDBJ databases">
        <title>Pelteobagrus vachellii genome.</title>
        <authorList>
            <person name="Liu H."/>
        </authorList>
    </citation>
    <scope>NUCLEOTIDE SEQUENCE</scope>
    <source>
        <strain evidence="3">PRFRI_2022a</strain>
        <tissue evidence="3">Muscle</tissue>
    </source>
</reference>
<dbReference type="InterPro" id="IPR013783">
    <property type="entry name" value="Ig-like_fold"/>
</dbReference>
<dbReference type="SMART" id="SM00060">
    <property type="entry name" value="FN3"/>
    <property type="match status" value="2"/>
</dbReference>
<evidence type="ECO:0000256" key="1">
    <source>
        <dbReference type="ARBA" id="ARBA00022737"/>
    </source>
</evidence>
<dbReference type="CDD" id="cd00063">
    <property type="entry name" value="FN3"/>
    <property type="match status" value="2"/>
</dbReference>
<protein>
    <recommendedName>
        <fullName evidence="2">Fibronectin type-III domain-containing protein</fullName>
    </recommendedName>
</protein>
<dbReference type="Gene3D" id="2.60.40.10">
    <property type="entry name" value="Immunoglobulins"/>
    <property type="match status" value="2"/>
</dbReference>
<feature type="domain" description="Fibronectin type-III" evidence="2">
    <location>
        <begin position="373"/>
        <end position="457"/>
    </location>
</feature>
<feature type="domain" description="Fibronectin type-III" evidence="2">
    <location>
        <begin position="461"/>
        <end position="545"/>
    </location>
</feature>
<accession>A0AA88IUZ4</accession>
<dbReference type="PANTHER" id="PTHR46708:SF11">
    <property type="entry name" value="RECEPTOR-TYPE TYROSINE-PROTEIN PHOSPHATASE ETA-LIKE"/>
    <property type="match status" value="1"/>
</dbReference>
<dbReference type="Proteomes" id="UP001187315">
    <property type="component" value="Unassembled WGS sequence"/>
</dbReference>
<dbReference type="PROSITE" id="PS50853">
    <property type="entry name" value="FN3"/>
    <property type="match status" value="2"/>
</dbReference>
<dbReference type="InterPro" id="IPR011989">
    <property type="entry name" value="ARM-like"/>
</dbReference>
<organism evidence="3 4">
    <name type="scientific">Tachysurus vachellii</name>
    <name type="common">Darkbarbel catfish</name>
    <name type="synonym">Pelteobagrus vachellii</name>
    <dbReference type="NCBI Taxonomy" id="175792"/>
    <lineage>
        <taxon>Eukaryota</taxon>
        <taxon>Metazoa</taxon>
        <taxon>Chordata</taxon>
        <taxon>Craniata</taxon>
        <taxon>Vertebrata</taxon>
        <taxon>Euteleostomi</taxon>
        <taxon>Actinopterygii</taxon>
        <taxon>Neopterygii</taxon>
        <taxon>Teleostei</taxon>
        <taxon>Ostariophysi</taxon>
        <taxon>Siluriformes</taxon>
        <taxon>Bagridae</taxon>
        <taxon>Tachysurus</taxon>
    </lineage>
</organism>
<proteinExistence type="predicted"/>
<dbReference type="Gene3D" id="1.25.10.10">
    <property type="entry name" value="Leucine-rich Repeat Variant"/>
    <property type="match status" value="2"/>
</dbReference>
<evidence type="ECO:0000259" key="2">
    <source>
        <dbReference type="PROSITE" id="PS50853"/>
    </source>
</evidence>
<dbReference type="EMBL" id="JAVHJS010000025">
    <property type="protein sequence ID" value="KAK2816228.1"/>
    <property type="molecule type" value="Genomic_DNA"/>
</dbReference>
<dbReference type="InterPro" id="IPR036116">
    <property type="entry name" value="FN3_sf"/>
</dbReference>
<dbReference type="AlphaFoldDB" id="A0AA88IUZ4"/>
<dbReference type="SUPFAM" id="SSF48371">
    <property type="entry name" value="ARM repeat"/>
    <property type="match status" value="1"/>
</dbReference>
<evidence type="ECO:0000313" key="4">
    <source>
        <dbReference type="Proteomes" id="UP001187315"/>
    </source>
</evidence>
<dbReference type="InterPro" id="IPR003961">
    <property type="entry name" value="FN3_dom"/>
</dbReference>
<evidence type="ECO:0000313" key="3">
    <source>
        <dbReference type="EMBL" id="KAK2816228.1"/>
    </source>
</evidence>
<comment type="caution">
    <text evidence="3">The sequence shown here is derived from an EMBL/GenBank/DDBJ whole genome shotgun (WGS) entry which is preliminary data.</text>
</comment>
<dbReference type="PANTHER" id="PTHR46708">
    <property type="entry name" value="TENASCIN"/>
    <property type="match status" value="1"/>
</dbReference>
<gene>
    <name evidence="3" type="ORF">Q7C36_022499</name>
</gene>
<name>A0AA88IUZ4_TACVA</name>
<dbReference type="InterPro" id="IPR016024">
    <property type="entry name" value="ARM-type_fold"/>
</dbReference>
<keyword evidence="4" id="KW-1185">Reference proteome</keyword>
<sequence length="774" mass="85923">MLFKNEALLQKPHARTKEDGKLYQALGQLLSKDEPDILNAAGAMASLVETPSGLQWLLQDPVVFSQVIERVSCLLNHERERVVNSAALILARLSLYEPACQRLLSHPSALMIFRRLVQCLTLSSTDTAMNASFTIGCLCGSEQSRCLILAEAKDQKLVSGLEVLLSSGAESEAGQTACFALSCLASKDDGHTLLMESPFLPDLLDGLLDLLKSGGLDSTWFAAMTVREFVSRPNGVTRVRRHIALEEQLKHLSASSSMGSELQEEINACLRKLKRLPKPSPVTIKHQSMAYIASWEKLEPESGLDVTYNLFDEDTMLYSGPQCQITLPHSHFQHKQSKSLSLRLNLSTSDGDTSPFSESVEISLKRVELKPRPPQELCVISCTATEVRLKWAAPEGEVKSGLFQVYCDNVLLETTTELETTVRSLSPSTTYTISICAMGPGDTSSSRCSVTIHTADGQDHAPRGLAVVVLGCYKLQIFWSAPAVPLGRLMSYELRLNGCVVYLGRECEHTVRHLTINTLYTCTVTAITSRGRYQSQAVTKRTAKNENVNTKRRVKRNSVVFQNEFWREKRGRCSPKRQTLAPPTPWEMTEVQKKTGKLSSTMISDSNKHRLPSLMVQPHIPGKNKSSRVPSEKRSVALIAELDANEQLSNIKDGTHAAMVQSERHKLLRRGCNKHTLRSSSHAIHPRPKINQVVLLDCQAEKGASDKRRLPLINQHITENVRLLQPVSYNWSDLNCTDHQHNTSKTRLVMGSRANGRLKGIFCPSISQCGTKLL</sequence>
<keyword evidence="1" id="KW-0677">Repeat</keyword>
<dbReference type="SUPFAM" id="SSF49265">
    <property type="entry name" value="Fibronectin type III"/>
    <property type="match status" value="1"/>
</dbReference>
<dbReference type="InterPro" id="IPR050991">
    <property type="entry name" value="ECM_Regulatory_Proteins"/>
</dbReference>